<proteinExistence type="predicted"/>
<dbReference type="EMBL" id="VJMI01007338">
    <property type="protein sequence ID" value="KAF0764112.1"/>
    <property type="molecule type" value="Genomic_DNA"/>
</dbReference>
<accession>A0A6A5AUP8</accession>
<reference evidence="2 3" key="1">
    <citation type="submission" date="2019-06" db="EMBL/GenBank/DDBJ databases">
        <title>Genomics analysis of Aphanomyces spp. identifies a new class of oomycete effector associated with host adaptation.</title>
        <authorList>
            <person name="Gaulin E."/>
        </authorList>
    </citation>
    <scope>NUCLEOTIDE SEQUENCE [LARGE SCALE GENOMIC DNA]</scope>
    <source>
        <strain evidence="2 3">E</strain>
    </source>
</reference>
<name>A0A6A5AUP8_APHAT</name>
<protein>
    <submittedName>
        <fullName evidence="2">Uncharacterized protein</fullName>
    </submittedName>
</protein>
<sequence length="202" mass="22468">MTNVMLWELLQPPPSPLTMLPTTPPPPPSFVDLSYWCAAVSPLSPSIDGYDDLDQCFPTFGAPDVANAAPKCGYRTGKCDLRRGLKRNGTYHKLCDVHREKANWNQKKLDRKKRQRKDLGHIPAKEVGGHGGGRNAFVETLTSSQHATWAAEELAFFCHVMTPPPSSPVEWPKQTNDDDDDAALDLLFKAEVMVLVDRWAPS</sequence>
<dbReference type="AlphaFoldDB" id="A0A6A5AUP8"/>
<dbReference type="VEuPathDB" id="FungiDB:H257_14774"/>
<dbReference type="Proteomes" id="UP000469452">
    <property type="component" value="Unassembled WGS sequence"/>
</dbReference>
<feature type="compositionally biased region" description="Basic and acidic residues" evidence="1">
    <location>
        <begin position="117"/>
        <end position="128"/>
    </location>
</feature>
<feature type="region of interest" description="Disordered" evidence="1">
    <location>
        <begin position="106"/>
        <end position="135"/>
    </location>
</feature>
<evidence type="ECO:0000313" key="3">
    <source>
        <dbReference type="Proteomes" id="UP000469452"/>
    </source>
</evidence>
<organism evidence="2 3">
    <name type="scientific">Aphanomyces astaci</name>
    <name type="common">Crayfish plague agent</name>
    <dbReference type="NCBI Taxonomy" id="112090"/>
    <lineage>
        <taxon>Eukaryota</taxon>
        <taxon>Sar</taxon>
        <taxon>Stramenopiles</taxon>
        <taxon>Oomycota</taxon>
        <taxon>Saprolegniomycetes</taxon>
        <taxon>Saprolegniales</taxon>
        <taxon>Verrucalvaceae</taxon>
        <taxon>Aphanomyces</taxon>
    </lineage>
</organism>
<evidence type="ECO:0000256" key="1">
    <source>
        <dbReference type="SAM" id="MobiDB-lite"/>
    </source>
</evidence>
<evidence type="ECO:0000313" key="2">
    <source>
        <dbReference type="EMBL" id="KAF0764112.1"/>
    </source>
</evidence>
<gene>
    <name evidence="2" type="ORF">AaE_003118</name>
</gene>
<comment type="caution">
    <text evidence="2">The sequence shown here is derived from an EMBL/GenBank/DDBJ whole genome shotgun (WGS) entry which is preliminary data.</text>
</comment>